<dbReference type="SUPFAM" id="SSF55729">
    <property type="entry name" value="Acyl-CoA N-acyltransferases (Nat)"/>
    <property type="match status" value="1"/>
</dbReference>
<keyword evidence="3" id="KW-1185">Reference proteome</keyword>
<dbReference type="PANTHER" id="PTHR43415">
    <property type="entry name" value="SPERMIDINE N(1)-ACETYLTRANSFERASE"/>
    <property type="match status" value="1"/>
</dbReference>
<feature type="domain" description="N-acetyltransferase" evidence="1">
    <location>
        <begin position="8"/>
        <end position="172"/>
    </location>
</feature>
<sequence length="174" mass="20010">MEGRETMILIRNIQSADAEAYWNLRLEALQMNPEAFGTSYEEAARVPLSDVVKQIQNKRDHYILGAFTKDHQLAGMTGFRREQKIKTQHKGTIWGVYVPSTYRGQGIAKKLLLEVISQGRKLEGLKQINLSVVTTNQAAVKLYRKLGFETYGIEKNALEYHGQEYNEELMAYFY</sequence>
<comment type="caution">
    <text evidence="2">The sequence shown here is derived from an EMBL/GenBank/DDBJ whole genome shotgun (WGS) entry which is preliminary data.</text>
</comment>
<evidence type="ECO:0000259" key="1">
    <source>
        <dbReference type="PROSITE" id="PS51186"/>
    </source>
</evidence>
<name>A0ABU1QET2_9BACL</name>
<dbReference type="CDD" id="cd04301">
    <property type="entry name" value="NAT_SF"/>
    <property type="match status" value="1"/>
</dbReference>
<dbReference type="Pfam" id="PF00583">
    <property type="entry name" value="Acetyltransf_1"/>
    <property type="match status" value="1"/>
</dbReference>
<dbReference type="EMBL" id="JAVDUG010000002">
    <property type="protein sequence ID" value="MDR6778161.1"/>
    <property type="molecule type" value="Genomic_DNA"/>
</dbReference>
<accession>A0ABU1QET2</accession>
<dbReference type="Proteomes" id="UP001266807">
    <property type="component" value="Unassembled WGS sequence"/>
</dbReference>
<gene>
    <name evidence="2" type="ORF">J2W98_002423</name>
</gene>
<dbReference type="PROSITE" id="PS51186">
    <property type="entry name" value="GNAT"/>
    <property type="match status" value="1"/>
</dbReference>
<proteinExistence type="predicted"/>
<protein>
    <submittedName>
        <fullName evidence="2">Ribosomal protein S18 acetylase RimI-like enzyme</fullName>
    </submittedName>
</protein>
<dbReference type="InterPro" id="IPR016181">
    <property type="entry name" value="Acyl_CoA_acyltransferase"/>
</dbReference>
<dbReference type="Gene3D" id="3.40.630.30">
    <property type="match status" value="1"/>
</dbReference>
<dbReference type="PANTHER" id="PTHR43415:SF3">
    <property type="entry name" value="GNAT-FAMILY ACETYLTRANSFERASE"/>
    <property type="match status" value="1"/>
</dbReference>
<dbReference type="InterPro" id="IPR000182">
    <property type="entry name" value="GNAT_dom"/>
</dbReference>
<organism evidence="2 3">
    <name type="scientific">Paenibacillus peoriae</name>
    <dbReference type="NCBI Taxonomy" id="59893"/>
    <lineage>
        <taxon>Bacteria</taxon>
        <taxon>Bacillati</taxon>
        <taxon>Bacillota</taxon>
        <taxon>Bacilli</taxon>
        <taxon>Bacillales</taxon>
        <taxon>Paenibacillaceae</taxon>
        <taxon>Paenibacillus</taxon>
    </lineage>
</organism>
<evidence type="ECO:0000313" key="2">
    <source>
        <dbReference type="EMBL" id="MDR6778161.1"/>
    </source>
</evidence>
<reference evidence="2 3" key="1">
    <citation type="submission" date="2023-07" db="EMBL/GenBank/DDBJ databases">
        <title>Sorghum-associated microbial communities from plants grown in Nebraska, USA.</title>
        <authorList>
            <person name="Schachtman D."/>
        </authorList>
    </citation>
    <scope>NUCLEOTIDE SEQUENCE [LARGE SCALE GENOMIC DNA]</scope>
    <source>
        <strain evidence="2 3">BE143</strain>
    </source>
</reference>
<evidence type="ECO:0000313" key="3">
    <source>
        <dbReference type="Proteomes" id="UP001266807"/>
    </source>
</evidence>